<gene>
    <name evidence="1" type="ORF">CSKR_108023</name>
</gene>
<dbReference type="Proteomes" id="UP000286415">
    <property type="component" value="Unassembled WGS sequence"/>
</dbReference>
<dbReference type="AlphaFoldDB" id="A0A3R7H685"/>
<name>A0A3R7H685_CLOSI</name>
<comment type="caution">
    <text evidence="1">The sequence shown here is derived from an EMBL/GenBank/DDBJ whole genome shotgun (WGS) entry which is preliminary data.</text>
</comment>
<evidence type="ECO:0000313" key="1">
    <source>
        <dbReference type="EMBL" id="KAG5442716.1"/>
    </source>
</evidence>
<dbReference type="InParanoid" id="A0A3R7H685"/>
<organism evidence="1 2">
    <name type="scientific">Clonorchis sinensis</name>
    <name type="common">Chinese liver fluke</name>
    <dbReference type="NCBI Taxonomy" id="79923"/>
    <lineage>
        <taxon>Eukaryota</taxon>
        <taxon>Metazoa</taxon>
        <taxon>Spiralia</taxon>
        <taxon>Lophotrochozoa</taxon>
        <taxon>Platyhelminthes</taxon>
        <taxon>Trematoda</taxon>
        <taxon>Digenea</taxon>
        <taxon>Opisthorchiida</taxon>
        <taxon>Opisthorchiata</taxon>
        <taxon>Opisthorchiidae</taxon>
        <taxon>Clonorchis</taxon>
    </lineage>
</organism>
<proteinExistence type="predicted"/>
<accession>A0A3R7H685</accession>
<reference evidence="1 2" key="1">
    <citation type="journal article" date="2018" name="Biotechnol. Adv.">
        <title>Improved genomic resources and new bioinformatic workflow for the carcinogenic parasite Clonorchis sinensis: Biotechnological implications.</title>
        <authorList>
            <person name="Wang D."/>
            <person name="Korhonen P.K."/>
            <person name="Gasser R.B."/>
            <person name="Young N.D."/>
        </authorList>
    </citation>
    <scope>NUCLEOTIDE SEQUENCE [LARGE SCALE GENOMIC DNA]</scope>
    <source>
        <strain evidence="1">Cs-k2</strain>
    </source>
</reference>
<keyword evidence="2" id="KW-1185">Reference proteome</keyword>
<reference evidence="1 2" key="2">
    <citation type="journal article" date="2021" name="Genomics">
        <title>High-quality reference genome for Clonorchis sinensis.</title>
        <authorList>
            <person name="Young N.D."/>
            <person name="Stroehlein A.J."/>
            <person name="Kinkar L."/>
            <person name="Wang T."/>
            <person name="Sohn W.M."/>
            <person name="Chang B.C.H."/>
            <person name="Kaur P."/>
            <person name="Weisz D."/>
            <person name="Dudchenko O."/>
            <person name="Aiden E.L."/>
            <person name="Korhonen P.K."/>
            <person name="Gasser R.B."/>
        </authorList>
    </citation>
    <scope>NUCLEOTIDE SEQUENCE [LARGE SCALE GENOMIC DNA]</scope>
    <source>
        <strain evidence="1">Cs-k2</strain>
    </source>
</reference>
<sequence>MLGDRKLRGSNPTSASRRPLSGLGQPGSIPLLVLPSGGMAAKHRKGVTAEQRYANFGMRGAKCIQLEWFQGLLGCTILMITKMDESRATMSFKLFTFNSTGVQIMEDPNQTFVNICLLMAFDSHLSRFFGEKMNLLWIHLDAIRSQDRHHIIIIIDSMTSVFNTDASMPFNHDLFGSLIVKNRIKVDGGGT</sequence>
<protein>
    <submittedName>
        <fullName evidence="1">Uncharacterized protein</fullName>
    </submittedName>
</protein>
<evidence type="ECO:0000313" key="2">
    <source>
        <dbReference type="Proteomes" id="UP000286415"/>
    </source>
</evidence>
<dbReference type="OrthoDB" id="10051416at2759"/>
<dbReference type="EMBL" id="NIRI02000056">
    <property type="protein sequence ID" value="KAG5442716.1"/>
    <property type="molecule type" value="Genomic_DNA"/>
</dbReference>